<organism evidence="2 3">
    <name type="scientific">Halteria grandinella</name>
    <dbReference type="NCBI Taxonomy" id="5974"/>
    <lineage>
        <taxon>Eukaryota</taxon>
        <taxon>Sar</taxon>
        <taxon>Alveolata</taxon>
        <taxon>Ciliophora</taxon>
        <taxon>Intramacronucleata</taxon>
        <taxon>Spirotrichea</taxon>
        <taxon>Stichotrichia</taxon>
        <taxon>Sporadotrichida</taxon>
        <taxon>Halteriidae</taxon>
        <taxon>Halteria</taxon>
    </lineage>
</organism>
<dbReference type="Proteomes" id="UP000785679">
    <property type="component" value="Unassembled WGS sequence"/>
</dbReference>
<evidence type="ECO:0000313" key="2">
    <source>
        <dbReference type="EMBL" id="TNV78272.1"/>
    </source>
</evidence>
<comment type="caution">
    <text evidence="2">The sequence shown here is derived from an EMBL/GenBank/DDBJ whole genome shotgun (WGS) entry which is preliminary data.</text>
</comment>
<dbReference type="EMBL" id="RRYP01010618">
    <property type="protein sequence ID" value="TNV78272.1"/>
    <property type="molecule type" value="Genomic_DNA"/>
</dbReference>
<dbReference type="AlphaFoldDB" id="A0A8J8T116"/>
<reference evidence="2" key="1">
    <citation type="submission" date="2019-06" db="EMBL/GenBank/DDBJ databases">
        <authorList>
            <person name="Zheng W."/>
        </authorList>
    </citation>
    <scope>NUCLEOTIDE SEQUENCE</scope>
    <source>
        <strain evidence="2">QDHG01</strain>
    </source>
</reference>
<feature type="transmembrane region" description="Helical" evidence="1">
    <location>
        <begin position="184"/>
        <end position="209"/>
    </location>
</feature>
<protein>
    <submittedName>
        <fullName evidence="2">Uncharacterized protein</fullName>
    </submittedName>
</protein>
<sequence length="224" mass="25182">MLALGLLSTALAQSEYDSCMWCVSYHYTWSPELQKCDRDYQIKEKLDCFSHNQQPQNTRNIVIDKSTFNDTSPYIELISQWDEESVDHREQLINVKNKYGKSLLMELTCIEYEGVVKPSGMVAFVALGPDTEKLVPIYWGCGSAWAFKLKASQYIARIDLIVDYGEETGILRITPTDEDEGETVGLIVGSIMGGASLLATISFGIYCCISSKRQNTYKALARGR</sequence>
<name>A0A8J8T116_HALGN</name>
<accession>A0A8J8T116</accession>
<evidence type="ECO:0000256" key="1">
    <source>
        <dbReference type="SAM" id="Phobius"/>
    </source>
</evidence>
<keyword evidence="1" id="KW-0472">Membrane</keyword>
<keyword evidence="3" id="KW-1185">Reference proteome</keyword>
<gene>
    <name evidence="2" type="ORF">FGO68_gene951</name>
</gene>
<proteinExistence type="predicted"/>
<keyword evidence="1" id="KW-1133">Transmembrane helix</keyword>
<evidence type="ECO:0000313" key="3">
    <source>
        <dbReference type="Proteomes" id="UP000785679"/>
    </source>
</evidence>
<keyword evidence="1" id="KW-0812">Transmembrane</keyword>